<organism evidence="1 2">
    <name type="scientific">Metabacillus hrfriensis</name>
    <dbReference type="NCBI Taxonomy" id="3048891"/>
    <lineage>
        <taxon>Bacteria</taxon>
        <taxon>Bacillati</taxon>
        <taxon>Bacillota</taxon>
        <taxon>Bacilli</taxon>
        <taxon>Bacillales</taxon>
        <taxon>Bacillaceae</taxon>
        <taxon>Metabacillus</taxon>
    </lineage>
</organism>
<keyword evidence="2" id="KW-1185">Reference proteome</keyword>
<proteinExistence type="predicted"/>
<dbReference type="EMBL" id="CP126116">
    <property type="protein sequence ID" value="WHZ59189.1"/>
    <property type="molecule type" value="Genomic_DNA"/>
</dbReference>
<dbReference type="Proteomes" id="UP001226091">
    <property type="component" value="Chromosome"/>
</dbReference>
<protein>
    <submittedName>
        <fullName evidence="1">Uncharacterized protein</fullName>
    </submittedName>
</protein>
<evidence type="ECO:0000313" key="1">
    <source>
        <dbReference type="EMBL" id="WHZ59189.1"/>
    </source>
</evidence>
<name>A0ACD4RFH4_9BACI</name>
<sequence>MWVITLFLKGSIKMYEFSTEKEARDAFKKLKGSKFLSEIVYFNDPCFA</sequence>
<accession>A0ACD4RFH4</accession>
<evidence type="ECO:0000313" key="2">
    <source>
        <dbReference type="Proteomes" id="UP001226091"/>
    </source>
</evidence>
<reference evidence="2" key="1">
    <citation type="journal article" date="2025" name="Aquaculture">
        <title>Assessment of the bioflocculant production and safety properties of Metabacillus hrfriensis sp. nov. based on phenotypic and whole-genome sequencing analysis.</title>
        <authorList>
            <person name="Zhang R."/>
            <person name="Zhao Z."/>
            <person name="Luo L."/>
            <person name="Wang S."/>
            <person name="Guo K."/>
            <person name="Xu W."/>
        </authorList>
    </citation>
    <scope>NUCLEOTIDE SEQUENCE [LARGE SCALE GENOMIC DNA]</scope>
    <source>
        <strain evidence="2">CT-WN-B3</strain>
    </source>
</reference>
<gene>
    <name evidence="1" type="ORF">QLQ22_07640</name>
</gene>